<keyword evidence="3" id="KW-1185">Reference proteome</keyword>
<dbReference type="Proteomes" id="UP000269396">
    <property type="component" value="Unassembled WGS sequence"/>
</dbReference>
<feature type="compositionally biased region" description="Basic and acidic residues" evidence="1">
    <location>
        <begin position="16"/>
        <end position="28"/>
    </location>
</feature>
<evidence type="ECO:0000313" key="2">
    <source>
        <dbReference type="EMBL" id="VDP68131.1"/>
    </source>
</evidence>
<reference evidence="2 3" key="1">
    <citation type="submission" date="2018-11" db="EMBL/GenBank/DDBJ databases">
        <authorList>
            <consortium name="Pathogen Informatics"/>
        </authorList>
    </citation>
    <scope>NUCLEOTIDE SEQUENCE [LARGE SCALE GENOMIC DNA]</scope>
    <source>
        <strain>Denwood</strain>
        <strain evidence="3">Zambia</strain>
    </source>
</reference>
<gene>
    <name evidence="2" type="ORF">SMTD_LOCUS15264</name>
</gene>
<organism evidence="2 3">
    <name type="scientific">Schistosoma mattheei</name>
    <dbReference type="NCBI Taxonomy" id="31246"/>
    <lineage>
        <taxon>Eukaryota</taxon>
        <taxon>Metazoa</taxon>
        <taxon>Spiralia</taxon>
        <taxon>Lophotrochozoa</taxon>
        <taxon>Platyhelminthes</taxon>
        <taxon>Trematoda</taxon>
        <taxon>Digenea</taxon>
        <taxon>Strigeidida</taxon>
        <taxon>Schistosomatoidea</taxon>
        <taxon>Schistosomatidae</taxon>
        <taxon>Schistosoma</taxon>
    </lineage>
</organism>
<evidence type="ECO:0000256" key="1">
    <source>
        <dbReference type="SAM" id="MobiDB-lite"/>
    </source>
</evidence>
<proteinExistence type="predicted"/>
<protein>
    <submittedName>
        <fullName evidence="2">Uncharacterized protein</fullName>
    </submittedName>
</protein>
<accession>A0A183PLM8</accession>
<dbReference type="EMBL" id="UZAL01035642">
    <property type="protein sequence ID" value="VDP68131.1"/>
    <property type="molecule type" value="Genomic_DNA"/>
</dbReference>
<dbReference type="AlphaFoldDB" id="A0A183PLM8"/>
<feature type="region of interest" description="Disordered" evidence="1">
    <location>
        <begin position="1"/>
        <end position="33"/>
    </location>
</feature>
<name>A0A183PLM8_9TREM</name>
<evidence type="ECO:0000313" key="3">
    <source>
        <dbReference type="Proteomes" id="UP000269396"/>
    </source>
</evidence>
<sequence>MRQPYDTKKKLTKKYSKPEKPLKDKEGKPITGIQGQENGWVEHFEELLNRPAQLNPPDIEAASTNLIIDVTSTAIKKSEWPLDKSSVGKQHDLTIHQLKL</sequence>